<protein>
    <recommendedName>
        <fullName evidence="1">GH18 domain-containing protein</fullName>
    </recommendedName>
</protein>
<gene>
    <name evidence="2" type="ORF">GJ699_03185</name>
</gene>
<dbReference type="RefSeq" id="WP_371867446.1">
    <property type="nucleotide sequence ID" value="NZ_WKJK01000002.1"/>
</dbReference>
<dbReference type="InterPro" id="IPR017853">
    <property type="entry name" value="GH"/>
</dbReference>
<evidence type="ECO:0000259" key="1">
    <source>
        <dbReference type="PROSITE" id="PS51910"/>
    </source>
</evidence>
<sequence>MKLRLPGAVAALLVVAVATLGGVAASGVPDAAGLFSGSAGAAGGTGLLSLLGIGQPAAGGAPARILAGYYPAWYTAPARLRDLDPHYGVVYLFAARPVGGPPGTTGAVYWTPPGDGRGAASHFNDDLQYARKVQGRKVILSVGGDGNGMSFPNRAKSRAFIASIVALYRQFGGFDGLDWNTFQAAQRPDTAEMIWISLELKRLFPGFIISAPPAPWNSVDQRFCLDMLRAGALDYAAPQYYDGPNLADPDYVIANVDQWVALLGASHVVVGFGINSAANFMSDAQAAATWRAVQRRHPDLRGAFNWELDTDERQGWPFARKIGPLVLQPGHTAL</sequence>
<dbReference type="GO" id="GO:0005975">
    <property type="term" value="P:carbohydrate metabolic process"/>
    <property type="evidence" value="ECO:0007669"/>
    <property type="project" value="InterPro"/>
</dbReference>
<dbReference type="InterPro" id="IPR001223">
    <property type="entry name" value="Glyco_hydro18_cat"/>
</dbReference>
<accession>A0A6I2KUB6</accession>
<dbReference type="AlphaFoldDB" id="A0A6I2KUB6"/>
<comment type="caution">
    <text evidence="2">The sequence shown here is derived from an EMBL/GenBank/DDBJ whole genome shotgun (WGS) entry which is preliminary data.</text>
</comment>
<dbReference type="EMBL" id="WKJK01000002">
    <property type="protein sequence ID" value="MRW88980.1"/>
    <property type="molecule type" value="Genomic_DNA"/>
</dbReference>
<evidence type="ECO:0000313" key="3">
    <source>
        <dbReference type="Proteomes" id="UP000433309"/>
    </source>
</evidence>
<feature type="domain" description="GH18" evidence="1">
    <location>
        <begin position="64"/>
        <end position="329"/>
    </location>
</feature>
<organism evidence="2 3">
    <name type="scientific">Duganella guangzhouensis</name>
    <dbReference type="NCBI Taxonomy" id="2666084"/>
    <lineage>
        <taxon>Bacteria</taxon>
        <taxon>Pseudomonadati</taxon>
        <taxon>Pseudomonadota</taxon>
        <taxon>Betaproteobacteria</taxon>
        <taxon>Burkholderiales</taxon>
        <taxon>Oxalobacteraceae</taxon>
        <taxon>Telluria group</taxon>
        <taxon>Duganella</taxon>
    </lineage>
</organism>
<dbReference type="SUPFAM" id="SSF51445">
    <property type="entry name" value="(Trans)glycosidases"/>
    <property type="match status" value="1"/>
</dbReference>
<evidence type="ECO:0000313" key="2">
    <source>
        <dbReference type="EMBL" id="MRW88980.1"/>
    </source>
</evidence>
<keyword evidence="3" id="KW-1185">Reference proteome</keyword>
<proteinExistence type="predicted"/>
<name>A0A6I2KUB6_9BURK</name>
<dbReference type="Proteomes" id="UP000433309">
    <property type="component" value="Unassembled WGS sequence"/>
</dbReference>
<dbReference type="PROSITE" id="PS51910">
    <property type="entry name" value="GH18_2"/>
    <property type="match status" value="1"/>
</dbReference>
<reference evidence="2 3" key="1">
    <citation type="submission" date="2019-11" db="EMBL/GenBank/DDBJ databases">
        <title>Novel species isolated from a subtropical stream in China.</title>
        <authorList>
            <person name="Lu H."/>
        </authorList>
    </citation>
    <scope>NUCLEOTIDE SEQUENCE [LARGE SCALE GENOMIC DNA]</scope>
    <source>
        <strain evidence="2 3">FT80W</strain>
    </source>
</reference>
<dbReference type="Gene3D" id="3.20.20.80">
    <property type="entry name" value="Glycosidases"/>
    <property type="match status" value="1"/>
</dbReference>